<dbReference type="InterPro" id="IPR003331">
    <property type="entry name" value="UDP_GlcNAc_Epimerase_2_dom"/>
</dbReference>
<evidence type="ECO:0000256" key="1">
    <source>
        <dbReference type="RuleBase" id="RU003513"/>
    </source>
</evidence>
<dbReference type="GO" id="GO:0008761">
    <property type="term" value="F:UDP-N-acetylglucosamine 2-epimerase activity"/>
    <property type="evidence" value="ECO:0007669"/>
    <property type="project" value="UniProtKB-EC"/>
</dbReference>
<dbReference type="EMBL" id="VMKP01000001">
    <property type="protein sequence ID" value="TVO66713.1"/>
    <property type="molecule type" value="Genomic_DNA"/>
</dbReference>
<dbReference type="CDD" id="cd03786">
    <property type="entry name" value="GTB_UDP-GlcNAc_2-Epimerase"/>
    <property type="match status" value="1"/>
</dbReference>
<dbReference type="SUPFAM" id="SSF53756">
    <property type="entry name" value="UDP-Glycosyltransferase/glycogen phosphorylase"/>
    <property type="match status" value="1"/>
</dbReference>
<reference evidence="3 4" key="1">
    <citation type="submission" date="2019-07" db="EMBL/GenBank/DDBJ databases">
        <title>Reclasification of Spiribacter aquaticus.</title>
        <authorList>
            <person name="Leon M.J."/>
            <person name="Sanchez-Porro C."/>
            <person name="Ventosa A."/>
        </authorList>
    </citation>
    <scope>NUCLEOTIDE SEQUENCE [LARGE SCALE GENOMIC DNA]</scope>
    <source>
        <strain evidence="3 4">SP30</strain>
    </source>
</reference>
<dbReference type="NCBIfam" id="TIGR00236">
    <property type="entry name" value="wecB"/>
    <property type="match status" value="1"/>
</dbReference>
<sequence length="366" mass="40172">MPQILTVLGARPQFIKAAPVSRAFAEAGIDEAIVHTGQHFDEGMSDVFFEELEIPKPSFNLGIHGGGHGAMTGAMLQALEPLMESKRPDWVLVYGDTNSTLAGALVASKLHIPVAHVEAGLRSFNRRMPEEQNRILTDHLADVLFTPTDTATARLREEGIPDECIHQVGDVMYDAALYYGRLADARSDVLSRYSLTAGDYVLATVHRAENTDDPERLRSIMEGLDEVAQQDMAVVLPLHPRTRVACERYGIQPRYTQFIDPVGYLDMVALERHAAVIATDSGGVQKEAYFHGVPCVTLRDETEWVELVEMGWNRLLSSRFELRDALLAQVGVAGSKGAPYGDGSTAQQVAEYLLKSALRKACDLAP</sequence>
<evidence type="ECO:0000313" key="4">
    <source>
        <dbReference type="Proteomes" id="UP000316688"/>
    </source>
</evidence>
<evidence type="ECO:0000313" key="3">
    <source>
        <dbReference type="EMBL" id="TVO66713.1"/>
    </source>
</evidence>
<proteinExistence type="inferred from homology"/>
<dbReference type="AlphaFoldDB" id="A0A557RNF9"/>
<dbReference type="RefSeq" id="WP_144347217.1">
    <property type="nucleotide sequence ID" value="NZ_VMKP01000001.1"/>
</dbReference>
<name>A0A557RNF9_9GAMM</name>
<keyword evidence="4" id="KW-1185">Reference proteome</keyword>
<dbReference type="Proteomes" id="UP000316688">
    <property type="component" value="Unassembled WGS sequence"/>
</dbReference>
<dbReference type="PANTHER" id="PTHR43174">
    <property type="entry name" value="UDP-N-ACETYLGLUCOSAMINE 2-EPIMERASE"/>
    <property type="match status" value="1"/>
</dbReference>
<keyword evidence="1 3" id="KW-0413">Isomerase</keyword>
<dbReference type="EC" id="5.1.3.14" evidence="3"/>
<comment type="similarity">
    <text evidence="1">Belongs to the UDP-N-acetylglucosamine 2-epimerase family.</text>
</comment>
<dbReference type="Pfam" id="PF02350">
    <property type="entry name" value="Epimerase_2"/>
    <property type="match status" value="1"/>
</dbReference>
<protein>
    <submittedName>
        <fullName evidence="3">UDP-N-acetylglucosamine 2-epimerase (Non-hydrolyzing)</fullName>
        <ecNumber evidence="3">5.1.3.14</ecNumber>
    </submittedName>
</protein>
<dbReference type="PANTHER" id="PTHR43174:SF1">
    <property type="entry name" value="UDP-N-ACETYLGLUCOSAMINE 2-EPIMERASE"/>
    <property type="match status" value="1"/>
</dbReference>
<organism evidence="3 4">
    <name type="scientific">Spiribacter aquaticus</name>
    <dbReference type="NCBI Taxonomy" id="1935996"/>
    <lineage>
        <taxon>Bacteria</taxon>
        <taxon>Pseudomonadati</taxon>
        <taxon>Pseudomonadota</taxon>
        <taxon>Gammaproteobacteria</taxon>
        <taxon>Chromatiales</taxon>
        <taxon>Ectothiorhodospiraceae</taxon>
        <taxon>Spiribacter</taxon>
    </lineage>
</organism>
<evidence type="ECO:0000259" key="2">
    <source>
        <dbReference type="Pfam" id="PF02350"/>
    </source>
</evidence>
<dbReference type="Gene3D" id="3.40.50.2000">
    <property type="entry name" value="Glycogen Phosphorylase B"/>
    <property type="match status" value="2"/>
</dbReference>
<comment type="caution">
    <text evidence="3">The sequence shown here is derived from an EMBL/GenBank/DDBJ whole genome shotgun (WGS) entry which is preliminary data.</text>
</comment>
<dbReference type="InterPro" id="IPR029767">
    <property type="entry name" value="WecB-like"/>
</dbReference>
<gene>
    <name evidence="3" type="ORF">FPL11_03255</name>
</gene>
<feature type="domain" description="UDP-N-acetylglucosamine 2-epimerase" evidence="2">
    <location>
        <begin position="26"/>
        <end position="353"/>
    </location>
</feature>
<accession>A0A557RNF9</accession>